<feature type="transmembrane region" description="Helical" evidence="4">
    <location>
        <begin position="302"/>
        <end position="323"/>
    </location>
</feature>
<dbReference type="PROSITE" id="PS50887">
    <property type="entry name" value="GGDEF"/>
    <property type="match status" value="1"/>
</dbReference>
<dbReference type="Pfam" id="PF00990">
    <property type="entry name" value="GGDEF"/>
    <property type="match status" value="1"/>
</dbReference>
<dbReference type="RefSeq" id="WP_130144189.1">
    <property type="nucleotide sequence ID" value="NZ_SGSU01000003.1"/>
</dbReference>
<dbReference type="InterPro" id="IPR050469">
    <property type="entry name" value="Diguanylate_Cyclase"/>
</dbReference>
<name>A0A4Q7B150_9GAMM</name>
<evidence type="ECO:0000259" key="5">
    <source>
        <dbReference type="PROSITE" id="PS50887"/>
    </source>
</evidence>
<keyword evidence="4" id="KW-0472">Membrane</keyword>
<dbReference type="SUPFAM" id="SSF55073">
    <property type="entry name" value="Nucleotide cyclase"/>
    <property type="match status" value="1"/>
</dbReference>
<comment type="catalytic activity">
    <reaction evidence="3">
        <text>2 GTP = 3',3'-c-di-GMP + 2 diphosphate</text>
        <dbReference type="Rhea" id="RHEA:24898"/>
        <dbReference type="ChEBI" id="CHEBI:33019"/>
        <dbReference type="ChEBI" id="CHEBI:37565"/>
        <dbReference type="ChEBI" id="CHEBI:58805"/>
        <dbReference type="EC" id="2.7.7.65"/>
    </reaction>
</comment>
<evidence type="ECO:0000256" key="4">
    <source>
        <dbReference type="SAM" id="Phobius"/>
    </source>
</evidence>
<comment type="cofactor">
    <cofactor evidence="1">
        <name>Mg(2+)</name>
        <dbReference type="ChEBI" id="CHEBI:18420"/>
    </cofactor>
</comment>
<dbReference type="CDD" id="cd01949">
    <property type="entry name" value="GGDEF"/>
    <property type="match status" value="1"/>
</dbReference>
<accession>A0A4Q7B150</accession>
<dbReference type="EC" id="2.7.7.65" evidence="2"/>
<evidence type="ECO:0000256" key="2">
    <source>
        <dbReference type="ARBA" id="ARBA00012528"/>
    </source>
</evidence>
<feature type="transmembrane region" description="Helical" evidence="4">
    <location>
        <begin position="204"/>
        <end position="227"/>
    </location>
</feature>
<evidence type="ECO:0000313" key="7">
    <source>
        <dbReference type="Proteomes" id="UP000293483"/>
    </source>
</evidence>
<dbReference type="PANTHER" id="PTHR45138">
    <property type="entry name" value="REGULATORY COMPONENTS OF SENSORY TRANSDUCTION SYSTEM"/>
    <property type="match status" value="1"/>
</dbReference>
<dbReference type="EMBL" id="SGSU01000003">
    <property type="protein sequence ID" value="RZG68784.1"/>
    <property type="molecule type" value="Genomic_DNA"/>
</dbReference>
<dbReference type="STRING" id="202951.GCA_001485025_00347"/>
<dbReference type="InterPro" id="IPR000160">
    <property type="entry name" value="GGDEF_dom"/>
</dbReference>
<organism evidence="6 7">
    <name type="scientific">Acinetobacter bouvetii</name>
    <dbReference type="NCBI Taxonomy" id="202951"/>
    <lineage>
        <taxon>Bacteria</taxon>
        <taxon>Pseudomonadati</taxon>
        <taxon>Pseudomonadota</taxon>
        <taxon>Gammaproteobacteria</taxon>
        <taxon>Moraxellales</taxon>
        <taxon>Moraxellaceae</taxon>
        <taxon>Acinetobacter</taxon>
    </lineage>
</organism>
<feature type="transmembrane region" description="Helical" evidence="4">
    <location>
        <begin position="277"/>
        <end position="295"/>
    </location>
</feature>
<keyword evidence="4" id="KW-0812">Transmembrane</keyword>
<feature type="transmembrane region" description="Helical" evidence="4">
    <location>
        <begin position="386"/>
        <end position="403"/>
    </location>
</feature>
<proteinExistence type="predicted"/>
<evidence type="ECO:0000256" key="3">
    <source>
        <dbReference type="ARBA" id="ARBA00034247"/>
    </source>
</evidence>
<gene>
    <name evidence="6" type="ORF">EXE25_03670</name>
</gene>
<dbReference type="InterPro" id="IPR043128">
    <property type="entry name" value="Rev_trsase/Diguanyl_cyclase"/>
</dbReference>
<evidence type="ECO:0000313" key="6">
    <source>
        <dbReference type="EMBL" id="RZG68784.1"/>
    </source>
</evidence>
<dbReference type="PANTHER" id="PTHR45138:SF9">
    <property type="entry name" value="DIGUANYLATE CYCLASE DGCM-RELATED"/>
    <property type="match status" value="1"/>
</dbReference>
<feature type="domain" description="GGDEF" evidence="5">
    <location>
        <begin position="483"/>
        <end position="619"/>
    </location>
</feature>
<dbReference type="AlphaFoldDB" id="A0A4Q7B150"/>
<reference evidence="6 7" key="1">
    <citation type="submission" date="2019-02" db="EMBL/GenBank/DDBJ databases">
        <title>The Batch Genome Submission of Acinetobacter spp. strains.</title>
        <authorList>
            <person name="Qin J."/>
            <person name="Hu Y."/>
            <person name="Ye H."/>
            <person name="Wei L."/>
            <person name="Feng Y."/>
            <person name="Zong Z."/>
        </authorList>
    </citation>
    <scope>NUCLEOTIDE SEQUENCE [LARGE SCALE GENOMIC DNA]</scope>
    <source>
        <strain evidence="6 7">WCHABo060081</strain>
    </source>
</reference>
<feature type="transmembrane region" description="Helical" evidence="4">
    <location>
        <begin position="360"/>
        <end position="380"/>
    </location>
</feature>
<evidence type="ECO:0000256" key="1">
    <source>
        <dbReference type="ARBA" id="ARBA00001946"/>
    </source>
</evidence>
<dbReference type="Proteomes" id="UP000293483">
    <property type="component" value="Unassembled WGS sequence"/>
</dbReference>
<protein>
    <recommendedName>
        <fullName evidence="2">diguanylate cyclase</fullName>
        <ecNumber evidence="2">2.7.7.65</ecNumber>
    </recommendedName>
</protein>
<keyword evidence="4" id="KW-1133">Transmembrane helix</keyword>
<dbReference type="SMART" id="SM00267">
    <property type="entry name" value="GGDEF"/>
    <property type="match status" value="1"/>
</dbReference>
<dbReference type="GO" id="GO:0052621">
    <property type="term" value="F:diguanylate cyclase activity"/>
    <property type="evidence" value="ECO:0007669"/>
    <property type="project" value="UniProtKB-EC"/>
</dbReference>
<sequence>MRYLHDAIRIFQGLLLLSCVIVFGQTAVFAQYEPVPASFYEKYRDSINDVQFTENSSTQLPGQWLFYPRHFLTESSTILAAQPVFLPASFKELTGSNENYGTFVGYFKIPKEFIGRRIAIKIPNQYGAYRVYLNGDFLMRLGEVGTSPDTQFPENAPRIAYFVAEKEYFTLAIQASNFSSLHGGLENPMRIGLSKTINRQFQQLMMSVSVICGIVLGVGLFNILFSVFRGSTQRNSKSIFVFGIFIVFLALHNFFSAPYAYTAVTEINWLWGTRLEYLFTYFTVVFFISYIHLLNARYLHRLIYQIAMLLLGLNIGVTLVAQPEVFERLALYCSVFSLFVLANFIYGFYQTLKLKESYSVLNLCAVIFLCVTFLNDFMLLMNWIDSVNLSFVSTSLYALLIMFQQSRNYAYQTYHTEQLNNNLMELNALLDQKVKSRTEQLHELNAKLEHQVKVDALTGAYNRRALNDEIQERFSEVKRLPHGTLMFAMLDVDYFKNYNDYYGHLKGDEILKQLVQVIAKTLPASAFLARYGGEEFAIVMQNVPLQVSFDLMDKVMNAIRLAQFEHCKRGDHKNFVTVSMGMACMDREQHYKDIHALMKAADEKLYEAKQAGRDQLKAA</sequence>
<dbReference type="NCBIfam" id="TIGR00254">
    <property type="entry name" value="GGDEF"/>
    <property type="match status" value="1"/>
</dbReference>
<dbReference type="InterPro" id="IPR029787">
    <property type="entry name" value="Nucleotide_cyclase"/>
</dbReference>
<dbReference type="Gene3D" id="3.30.70.270">
    <property type="match status" value="1"/>
</dbReference>
<feature type="transmembrane region" description="Helical" evidence="4">
    <location>
        <begin position="329"/>
        <end position="348"/>
    </location>
</feature>
<feature type="transmembrane region" description="Helical" evidence="4">
    <location>
        <begin position="239"/>
        <end position="257"/>
    </location>
</feature>
<comment type="caution">
    <text evidence="6">The sequence shown here is derived from an EMBL/GenBank/DDBJ whole genome shotgun (WGS) entry which is preliminary data.</text>
</comment>
<dbReference type="FunFam" id="3.30.70.270:FF:000001">
    <property type="entry name" value="Diguanylate cyclase domain protein"/>
    <property type="match status" value="1"/>
</dbReference>